<evidence type="ECO:0000256" key="8">
    <source>
        <dbReference type="PROSITE-ProRule" id="PRU00192"/>
    </source>
</evidence>
<dbReference type="GO" id="GO:0005884">
    <property type="term" value="C:actin filament"/>
    <property type="evidence" value="ECO:0007669"/>
    <property type="project" value="TreeGrafter"/>
</dbReference>
<feature type="compositionally biased region" description="Low complexity" evidence="9">
    <location>
        <begin position="509"/>
        <end position="519"/>
    </location>
</feature>
<feature type="compositionally biased region" description="Basic and acidic residues" evidence="9">
    <location>
        <begin position="374"/>
        <end position="385"/>
    </location>
</feature>
<dbReference type="Pfam" id="PF00018">
    <property type="entry name" value="SH3_1"/>
    <property type="match status" value="1"/>
</dbReference>
<proteinExistence type="predicted"/>
<comment type="subcellular location">
    <subcellularLocation>
        <location evidence="1">Cytoplasm</location>
        <location evidence="1">Cytoskeleton</location>
    </subcellularLocation>
</comment>
<gene>
    <name evidence="12" type="ORF">SU7_0409</name>
</gene>
<feature type="region of interest" description="Disordered" evidence="9">
    <location>
        <begin position="143"/>
        <end position="266"/>
    </location>
</feature>
<dbReference type="FunFam" id="3.40.20.10:FF:000052">
    <property type="entry name" value="Actin-binding protein"/>
    <property type="match status" value="1"/>
</dbReference>
<evidence type="ECO:0000259" key="10">
    <source>
        <dbReference type="PROSITE" id="PS50002"/>
    </source>
</evidence>
<dbReference type="PRINTS" id="PR00499">
    <property type="entry name" value="P67PHOX"/>
</dbReference>
<protein>
    <recommendedName>
        <fullName evidence="7">Actin-binding protein</fullName>
    </recommendedName>
</protein>
<feature type="compositionally biased region" description="Basic and acidic residues" evidence="9">
    <location>
        <begin position="298"/>
        <end position="313"/>
    </location>
</feature>
<dbReference type="SMART" id="SM00326">
    <property type="entry name" value="SH3"/>
    <property type="match status" value="1"/>
</dbReference>
<dbReference type="GO" id="GO:0051015">
    <property type="term" value="F:actin filament binding"/>
    <property type="evidence" value="ECO:0007669"/>
    <property type="project" value="TreeGrafter"/>
</dbReference>
<evidence type="ECO:0000313" key="13">
    <source>
        <dbReference type="Proteomes" id="UP000006968"/>
    </source>
</evidence>
<keyword evidence="6" id="KW-0206">Cytoskeleton</keyword>
<evidence type="ECO:0000256" key="5">
    <source>
        <dbReference type="ARBA" id="ARBA00023203"/>
    </source>
</evidence>
<evidence type="ECO:0000256" key="4">
    <source>
        <dbReference type="ARBA" id="ARBA00022737"/>
    </source>
</evidence>
<dbReference type="FunFam" id="2.30.30.40:FF:000277">
    <property type="entry name" value="Actin-binding protein"/>
    <property type="match status" value="1"/>
</dbReference>
<evidence type="ECO:0000256" key="9">
    <source>
        <dbReference type="SAM" id="MobiDB-lite"/>
    </source>
</evidence>
<dbReference type="OrthoDB" id="5971719at2759"/>
<dbReference type="HOGENOM" id="CLU_459326_0_0_1"/>
<dbReference type="CDD" id="cd11961">
    <property type="entry name" value="SH3_Abp1_fungi_C2"/>
    <property type="match status" value="1"/>
</dbReference>
<keyword evidence="13" id="KW-1185">Reference proteome</keyword>
<evidence type="ECO:0000256" key="7">
    <source>
        <dbReference type="ARBA" id="ARBA00072614"/>
    </source>
</evidence>
<dbReference type="PROSITE" id="PS51263">
    <property type="entry name" value="ADF_H"/>
    <property type="match status" value="1"/>
</dbReference>
<evidence type="ECO:0000256" key="6">
    <source>
        <dbReference type="ARBA" id="ARBA00023212"/>
    </source>
</evidence>
<feature type="compositionally biased region" description="Acidic residues" evidence="9">
    <location>
        <begin position="499"/>
        <end position="508"/>
    </location>
</feature>
<organism evidence="12 13">
    <name type="scientific">Saccharomyces arboricola (strain H-6 / AS 2.3317 / CBS 10644)</name>
    <name type="common">Yeast</name>
    <dbReference type="NCBI Taxonomy" id="1160507"/>
    <lineage>
        <taxon>Eukaryota</taxon>
        <taxon>Fungi</taxon>
        <taxon>Dikarya</taxon>
        <taxon>Ascomycota</taxon>
        <taxon>Saccharomycotina</taxon>
        <taxon>Saccharomycetes</taxon>
        <taxon>Saccharomycetales</taxon>
        <taxon>Saccharomycetaceae</taxon>
        <taxon>Saccharomyces</taxon>
    </lineage>
</organism>
<dbReference type="InterPro" id="IPR035718">
    <property type="entry name" value="Abp1_fungi_SH3_C2"/>
</dbReference>
<evidence type="ECO:0000256" key="1">
    <source>
        <dbReference type="ARBA" id="ARBA00004245"/>
    </source>
</evidence>
<evidence type="ECO:0000256" key="3">
    <source>
        <dbReference type="ARBA" id="ARBA00022490"/>
    </source>
</evidence>
<name>J8QA68_SACAR</name>
<feature type="region of interest" description="Disordered" evidence="9">
    <location>
        <begin position="284"/>
        <end position="543"/>
    </location>
</feature>
<dbReference type="EMBL" id="ALIE01000024">
    <property type="protein sequence ID" value="EJS44494.1"/>
    <property type="molecule type" value="Genomic_DNA"/>
</dbReference>
<accession>J8QA68</accession>
<feature type="domain" description="ADF-H" evidence="11">
    <location>
        <begin position="7"/>
        <end position="136"/>
    </location>
</feature>
<dbReference type="PROSITE" id="PS50002">
    <property type="entry name" value="SH3"/>
    <property type="match status" value="1"/>
</dbReference>
<dbReference type="SUPFAM" id="SSF50044">
    <property type="entry name" value="SH3-domain"/>
    <property type="match status" value="1"/>
</dbReference>
<dbReference type="Proteomes" id="UP000006968">
    <property type="component" value="Chromosome III"/>
</dbReference>
<evidence type="ECO:0000313" key="12">
    <source>
        <dbReference type="EMBL" id="EJS44494.1"/>
    </source>
</evidence>
<dbReference type="SUPFAM" id="SSF55753">
    <property type="entry name" value="Actin depolymerizing proteins"/>
    <property type="match status" value="1"/>
</dbReference>
<keyword evidence="5" id="KW-0009">Actin-binding</keyword>
<dbReference type="InterPro" id="IPR001452">
    <property type="entry name" value="SH3_domain"/>
</dbReference>
<dbReference type="InterPro" id="IPR002108">
    <property type="entry name" value="ADF-H"/>
</dbReference>
<dbReference type="InterPro" id="IPR029006">
    <property type="entry name" value="ADF-H/Gelsolin-like_dom_sf"/>
</dbReference>
<dbReference type="PANTHER" id="PTHR10829:SF25">
    <property type="entry name" value="DREBRIN-LIKE PROTEIN"/>
    <property type="match status" value="1"/>
</dbReference>
<dbReference type="GO" id="GO:0030864">
    <property type="term" value="C:cortical actin cytoskeleton"/>
    <property type="evidence" value="ECO:0007669"/>
    <property type="project" value="TreeGrafter"/>
</dbReference>
<dbReference type="InterPro" id="IPR036028">
    <property type="entry name" value="SH3-like_dom_sf"/>
</dbReference>
<dbReference type="SMART" id="SM00102">
    <property type="entry name" value="ADF"/>
    <property type="match status" value="1"/>
</dbReference>
<feature type="compositionally biased region" description="Basic and acidic residues" evidence="9">
    <location>
        <begin position="399"/>
        <end position="415"/>
    </location>
</feature>
<evidence type="ECO:0000259" key="11">
    <source>
        <dbReference type="PROSITE" id="PS51263"/>
    </source>
</evidence>
<keyword evidence="4" id="KW-0677">Repeat</keyword>
<keyword evidence="3" id="KW-0963">Cytoplasm</keyword>
<feature type="domain" description="SH3" evidence="10">
    <location>
        <begin position="535"/>
        <end position="595"/>
    </location>
</feature>
<reference evidence="12 13" key="1">
    <citation type="journal article" date="2013" name="BMC Genomics">
        <title>High quality de novo sequencing and assembly of the Saccharomyces arboricolus genome.</title>
        <authorList>
            <person name="Liti G."/>
            <person name="Nguyen Ba A.N."/>
            <person name="Blythe M."/>
            <person name="Mueller C.A."/>
            <person name="Bergstroem A."/>
            <person name="Cubillos F.A."/>
            <person name="Dafhnis-Calas F."/>
            <person name="Khoshraftar S."/>
            <person name="Malla S."/>
            <person name="Mehta N."/>
            <person name="Siow C.C."/>
            <person name="Warringer J."/>
            <person name="Moses A.M."/>
            <person name="Louis E.J."/>
            <person name="Nieduszynski C.A."/>
        </authorList>
    </citation>
    <scope>NUCLEOTIDE SEQUENCE [LARGE SCALE GENOMIC DNA]</scope>
    <source>
        <strain evidence="13">H-6 / AS 2.3317 / CBS 10644</strain>
    </source>
</reference>
<feature type="compositionally biased region" description="Acidic residues" evidence="9">
    <location>
        <begin position="197"/>
        <end position="206"/>
    </location>
</feature>
<feature type="compositionally biased region" description="Basic and acidic residues" evidence="9">
    <location>
        <begin position="230"/>
        <end position="249"/>
    </location>
</feature>
<comment type="caution">
    <text evidence="12">The sequence shown here is derived from an EMBL/GenBank/DDBJ whole genome shotgun (WGS) entry which is preliminary data.</text>
</comment>
<dbReference type="PANTHER" id="PTHR10829">
    <property type="entry name" value="CORTACTIN AND DREBRIN"/>
    <property type="match status" value="1"/>
</dbReference>
<dbReference type="PRINTS" id="PR00452">
    <property type="entry name" value="SH3DOMAIN"/>
</dbReference>
<dbReference type="Pfam" id="PF00241">
    <property type="entry name" value="Cofilin_ADF"/>
    <property type="match status" value="1"/>
</dbReference>
<dbReference type="CDD" id="cd11281">
    <property type="entry name" value="ADF_drebrin_like"/>
    <property type="match status" value="1"/>
</dbReference>
<feature type="compositionally biased region" description="Low complexity" evidence="9">
    <location>
        <begin position="168"/>
        <end position="192"/>
    </location>
</feature>
<evidence type="ECO:0000256" key="2">
    <source>
        <dbReference type="ARBA" id="ARBA00022443"/>
    </source>
</evidence>
<dbReference type="GO" id="GO:0030427">
    <property type="term" value="C:site of polarized growth"/>
    <property type="evidence" value="ECO:0007669"/>
    <property type="project" value="TreeGrafter"/>
</dbReference>
<feature type="compositionally biased region" description="Polar residues" evidence="9">
    <location>
        <begin position="144"/>
        <end position="158"/>
    </location>
</feature>
<keyword evidence="2 8" id="KW-0728">SH3 domain</keyword>
<dbReference type="Gene3D" id="2.30.30.40">
    <property type="entry name" value="SH3 Domains"/>
    <property type="match status" value="1"/>
</dbReference>
<feature type="compositionally biased region" description="Acidic residues" evidence="9">
    <location>
        <begin position="428"/>
        <end position="449"/>
    </location>
</feature>
<dbReference type="GO" id="GO:0030833">
    <property type="term" value="P:regulation of actin filament polymerization"/>
    <property type="evidence" value="ECO:0007669"/>
    <property type="project" value="TreeGrafter"/>
</dbReference>
<sequence length="595" mass="66382">MALEPIDYTTHSREIDAEYLKIVRGSDADTTWLIISPNTKKEYEPESTGSSFHEFLQSFDDTKVQYGLARVSPPGSDVEKIIIIGWCPDSAPLKTRASFAANFATVANNLFKGYHVQVTARDEDDLDENELLMKISNAAGARYSIQTSSKQQGKTSTPPVKKSFTPSKAPAPVAEKVSAKVSSQASAAKVPSRSNTDDGDDDDWNEPELKERDFDQAPLKPNESSYKPIGKIDLRKVIAEEKSREDPRLVQKPTVAGSKIDPTSDIAHLKNESKLQRESEFNSFLGTTKTPSMVEPSLKNDNDKVIKGFRNEKSPAQLWAEKKAKKNGGSVETKTEKPQPKVPAGESDDEPDVKDLKSKFEEMAASEREEEEEEKKFAPPPRKSEPTIISPKSFSKPQEPTKSEEPQQSKPDYKKIGNPLPGMHVEADNEESQEEEEEDDDWDNDEEEAPQPPLPSRNAAPAPLKQEEEPDPEQEIEVPSLPSRNSIPPPREEAKTPEKEEEEEEEEVATPQLPSRNSAAPPPPPRRATPEEKPKENPWATAEYDYDAAEDNELTFVENDKIVNIEFVDDDWWLGELEKDGSKGLFPSNYVSLGN</sequence>
<dbReference type="Gene3D" id="3.40.20.10">
    <property type="entry name" value="Severin"/>
    <property type="match status" value="1"/>
</dbReference>
<feature type="compositionally biased region" description="Basic and acidic residues" evidence="9">
    <location>
        <begin position="353"/>
        <end position="367"/>
    </location>
</feature>
<dbReference type="AlphaFoldDB" id="J8QA68"/>